<dbReference type="PANTHER" id="PTHR43701:SF2">
    <property type="entry name" value="MEMBRANE TRANSPORTER PROTEIN YJNA-RELATED"/>
    <property type="match status" value="1"/>
</dbReference>
<comment type="similarity">
    <text evidence="2 6">Belongs to the 4-toluene sulfonate uptake permease (TSUP) (TC 2.A.102) family.</text>
</comment>
<name>A0A3R0UMV6_SALER</name>
<evidence type="ECO:0000256" key="2">
    <source>
        <dbReference type="ARBA" id="ARBA00009142"/>
    </source>
</evidence>
<protein>
    <recommendedName>
        <fullName evidence="6">Probable membrane transporter protein</fullName>
    </recommendedName>
</protein>
<feature type="transmembrane region" description="Helical" evidence="6">
    <location>
        <begin position="12"/>
        <end position="30"/>
    </location>
</feature>
<evidence type="ECO:0000256" key="3">
    <source>
        <dbReference type="ARBA" id="ARBA00022692"/>
    </source>
</evidence>
<sequence>MSSVSKRNGKGFFSGAVIGALGGLIGLGGAEFRLPVLIGSFKIPTLEAVIFNKAMSLAVVAVALIFRTKSISPDQLMDHLDIVINLLAGSLIGAWWAADRAIRMSRVWLDRIIYVLLVLLSFVMLSEAWMPLHSISGGLFQPGIATIIAGVISGFFIGIFAALLGVAGGELLIPTIVILFGADIKLAGSLSLMISLPTMIVGFSRYMNADAFQILRKEKSLFMWMVTSSVIGAAIGGLLTGLFPVKVLMTLLGIILLISAIKTFNHTRNNDFSREGSV</sequence>
<feature type="transmembrane region" description="Helical" evidence="6">
    <location>
        <begin position="221"/>
        <end position="239"/>
    </location>
</feature>
<feature type="transmembrane region" description="Helical" evidence="6">
    <location>
        <begin position="172"/>
        <end position="200"/>
    </location>
</feature>
<evidence type="ECO:0000256" key="5">
    <source>
        <dbReference type="ARBA" id="ARBA00023136"/>
    </source>
</evidence>
<organism evidence="7">
    <name type="scientific">Salmonella enterica</name>
    <name type="common">Salmonella choleraesuis</name>
    <dbReference type="NCBI Taxonomy" id="28901"/>
    <lineage>
        <taxon>Bacteria</taxon>
        <taxon>Pseudomonadati</taxon>
        <taxon>Pseudomonadota</taxon>
        <taxon>Gammaproteobacteria</taxon>
        <taxon>Enterobacterales</taxon>
        <taxon>Enterobacteriaceae</taxon>
        <taxon>Salmonella</taxon>
    </lineage>
</organism>
<dbReference type="InterPro" id="IPR051598">
    <property type="entry name" value="TSUP/Inactive_protease-like"/>
</dbReference>
<feature type="transmembrane region" description="Helical" evidence="6">
    <location>
        <begin position="50"/>
        <end position="68"/>
    </location>
</feature>
<comment type="caution">
    <text evidence="7">The sequence shown here is derived from an EMBL/GenBank/DDBJ whole genome shotgun (WGS) entry which is preliminary data.</text>
</comment>
<keyword evidence="3 6" id="KW-0812">Transmembrane</keyword>
<keyword evidence="6" id="KW-1003">Cell membrane</keyword>
<evidence type="ECO:0000313" key="7">
    <source>
        <dbReference type="EMBL" id="MLE32633.1"/>
    </source>
</evidence>
<proteinExistence type="inferred from homology"/>
<dbReference type="PANTHER" id="PTHR43701">
    <property type="entry name" value="MEMBRANE TRANSPORTER PROTEIN MJ0441-RELATED"/>
    <property type="match status" value="1"/>
</dbReference>
<dbReference type="Pfam" id="PF01925">
    <property type="entry name" value="TauE"/>
    <property type="match status" value="1"/>
</dbReference>
<dbReference type="Proteomes" id="UP000885317">
    <property type="component" value="Unassembled WGS sequence"/>
</dbReference>
<feature type="transmembrane region" description="Helical" evidence="6">
    <location>
        <begin position="144"/>
        <end position="166"/>
    </location>
</feature>
<dbReference type="InterPro" id="IPR002781">
    <property type="entry name" value="TM_pro_TauE-like"/>
</dbReference>
<dbReference type="GO" id="GO:0005886">
    <property type="term" value="C:plasma membrane"/>
    <property type="evidence" value="ECO:0007669"/>
    <property type="project" value="UniProtKB-SubCell"/>
</dbReference>
<reference evidence="7" key="1">
    <citation type="submission" date="2018-10" db="EMBL/GenBank/DDBJ databases">
        <authorList>
            <consortium name="PulseNet: The National Subtyping Network for Foodborne Disease Surveillance"/>
            <person name="Tarr C.L."/>
            <person name="Trees E."/>
            <person name="Katz L.S."/>
            <person name="Carleton-Romer H.A."/>
            <person name="Stroika S."/>
            <person name="Kucerova Z."/>
            <person name="Roache K.F."/>
            <person name="Sabol A.L."/>
            <person name="Besser J."/>
            <person name="Gerner-Smidt P."/>
        </authorList>
    </citation>
    <scope>NUCLEOTIDE SEQUENCE [LARGE SCALE GENOMIC DNA]</scope>
    <source>
        <strain evidence="7">PNUSAS056479</strain>
    </source>
</reference>
<comment type="subcellular location">
    <subcellularLocation>
        <location evidence="6">Cell inner membrane</location>
        <topology evidence="6">Multi-pass membrane protein</topology>
    </subcellularLocation>
    <subcellularLocation>
        <location evidence="1">Membrane</location>
        <topology evidence="1">Multi-pass membrane protein</topology>
    </subcellularLocation>
</comment>
<accession>A0A3R0UMV6</accession>
<keyword evidence="4 6" id="KW-1133">Transmembrane helix</keyword>
<keyword evidence="5 6" id="KW-0472">Membrane</keyword>
<feature type="transmembrane region" description="Helical" evidence="6">
    <location>
        <begin position="80"/>
        <end position="97"/>
    </location>
</feature>
<dbReference type="EMBL" id="RUTY01000032">
    <property type="protein sequence ID" value="MLE32633.1"/>
    <property type="molecule type" value="Genomic_DNA"/>
</dbReference>
<evidence type="ECO:0000256" key="1">
    <source>
        <dbReference type="ARBA" id="ARBA00004141"/>
    </source>
</evidence>
<feature type="transmembrane region" description="Helical" evidence="6">
    <location>
        <begin position="245"/>
        <end position="264"/>
    </location>
</feature>
<feature type="transmembrane region" description="Helical" evidence="6">
    <location>
        <begin position="112"/>
        <end position="132"/>
    </location>
</feature>
<evidence type="ECO:0000256" key="4">
    <source>
        <dbReference type="ARBA" id="ARBA00022989"/>
    </source>
</evidence>
<evidence type="ECO:0000256" key="6">
    <source>
        <dbReference type="RuleBase" id="RU363041"/>
    </source>
</evidence>
<keyword evidence="6" id="KW-0997">Cell inner membrane</keyword>
<dbReference type="AlphaFoldDB" id="A0A3R0UMV6"/>
<gene>
    <name evidence="7" type="ORF">EBH50_22490</name>
</gene>